<dbReference type="AlphaFoldDB" id="A0A109LEW0"/>
<organism evidence="1 2">
    <name type="scientific">Pseudomonas fluorescens</name>
    <dbReference type="NCBI Taxonomy" id="294"/>
    <lineage>
        <taxon>Bacteria</taxon>
        <taxon>Pseudomonadati</taxon>
        <taxon>Pseudomonadota</taxon>
        <taxon>Gammaproteobacteria</taxon>
        <taxon>Pseudomonadales</taxon>
        <taxon>Pseudomonadaceae</taxon>
        <taxon>Pseudomonas</taxon>
    </lineage>
</organism>
<reference evidence="1 2" key="1">
    <citation type="submission" date="2015-05" db="EMBL/GenBank/DDBJ databases">
        <title>A genomic and transcriptomic approach to investigate the blue pigment phenotype in Pseudomonas fluorescens.</title>
        <authorList>
            <person name="Andreani N.A."/>
            <person name="Cardazzo B."/>
        </authorList>
    </citation>
    <scope>NUCLEOTIDE SEQUENCE [LARGE SCALE GENOMIC DNA]</scope>
    <source>
        <strain evidence="1 2">Ps_22</strain>
    </source>
</reference>
<proteinExistence type="predicted"/>
<gene>
    <name evidence="1" type="ORF">PFLmoz3_03993</name>
</gene>
<accession>A0A109LEW0</accession>
<sequence>MGDLRLDHIAAVDRGEVVAYGPILGLMLDINIEFAGLEGFKGHVAVAIELHFDLVVVIETLVDRQVFAPVILDPFKHQLPPRRNLGDAVRPTAQGRLEGGCLEVTVFPIVLGQHRQLAQAQDQQGVAGALEHKADTVRVEDIDPGHFLQVGAVLRVAFGQQGAIGKRHVSGGDRLAVVKACFGAQVEHHPTAVFAVFHRLGNQAVA</sequence>
<name>A0A109LEW0_PSEFL</name>
<dbReference type="Proteomes" id="UP000061348">
    <property type="component" value="Unassembled WGS sequence"/>
</dbReference>
<evidence type="ECO:0000313" key="1">
    <source>
        <dbReference type="EMBL" id="KWV86375.1"/>
    </source>
</evidence>
<evidence type="ECO:0000313" key="2">
    <source>
        <dbReference type="Proteomes" id="UP000061348"/>
    </source>
</evidence>
<dbReference type="EMBL" id="LCYA01000094">
    <property type="protein sequence ID" value="KWV86375.1"/>
    <property type="molecule type" value="Genomic_DNA"/>
</dbReference>
<protein>
    <submittedName>
        <fullName evidence="1">Uncharacterized protein</fullName>
    </submittedName>
</protein>
<comment type="caution">
    <text evidence="1">The sequence shown here is derived from an EMBL/GenBank/DDBJ whole genome shotgun (WGS) entry which is preliminary data.</text>
</comment>